<evidence type="ECO:0000313" key="2">
    <source>
        <dbReference type="EMBL" id="KAJ1113506.1"/>
    </source>
</evidence>
<dbReference type="Proteomes" id="UP001066276">
    <property type="component" value="Chromosome 8"/>
</dbReference>
<dbReference type="AlphaFoldDB" id="A0AAV7NC09"/>
<sequence length="104" mass="11653">MARRRLIQTLPDANRSVPIPAHEGLGAGSKVPPVRNRVSEHVKENNQELAHFSESGQEGLQKTPVPSALTILWSWFQLQTYDRRGTPELGKAINLEPFRDTGKQ</sequence>
<comment type="caution">
    <text evidence="2">The sequence shown here is derived from an EMBL/GenBank/DDBJ whole genome shotgun (WGS) entry which is preliminary data.</text>
</comment>
<proteinExistence type="predicted"/>
<dbReference type="EMBL" id="JANPWB010000012">
    <property type="protein sequence ID" value="KAJ1113506.1"/>
    <property type="molecule type" value="Genomic_DNA"/>
</dbReference>
<name>A0AAV7NC09_PLEWA</name>
<organism evidence="2 3">
    <name type="scientific">Pleurodeles waltl</name>
    <name type="common">Iberian ribbed newt</name>
    <dbReference type="NCBI Taxonomy" id="8319"/>
    <lineage>
        <taxon>Eukaryota</taxon>
        <taxon>Metazoa</taxon>
        <taxon>Chordata</taxon>
        <taxon>Craniata</taxon>
        <taxon>Vertebrata</taxon>
        <taxon>Euteleostomi</taxon>
        <taxon>Amphibia</taxon>
        <taxon>Batrachia</taxon>
        <taxon>Caudata</taxon>
        <taxon>Salamandroidea</taxon>
        <taxon>Salamandridae</taxon>
        <taxon>Pleurodelinae</taxon>
        <taxon>Pleurodeles</taxon>
    </lineage>
</organism>
<feature type="region of interest" description="Disordered" evidence="1">
    <location>
        <begin position="13"/>
        <end position="34"/>
    </location>
</feature>
<reference evidence="2" key="1">
    <citation type="journal article" date="2022" name="bioRxiv">
        <title>Sequencing and chromosome-scale assembly of the giantPleurodeles waltlgenome.</title>
        <authorList>
            <person name="Brown T."/>
            <person name="Elewa A."/>
            <person name="Iarovenko S."/>
            <person name="Subramanian E."/>
            <person name="Araus A.J."/>
            <person name="Petzold A."/>
            <person name="Susuki M."/>
            <person name="Suzuki K.-i.T."/>
            <person name="Hayashi T."/>
            <person name="Toyoda A."/>
            <person name="Oliveira C."/>
            <person name="Osipova E."/>
            <person name="Leigh N.D."/>
            <person name="Simon A."/>
            <person name="Yun M.H."/>
        </authorList>
    </citation>
    <scope>NUCLEOTIDE SEQUENCE</scope>
    <source>
        <strain evidence="2">20211129_DDA</strain>
        <tissue evidence="2">Liver</tissue>
    </source>
</reference>
<gene>
    <name evidence="2" type="ORF">NDU88_001748</name>
</gene>
<evidence type="ECO:0000313" key="3">
    <source>
        <dbReference type="Proteomes" id="UP001066276"/>
    </source>
</evidence>
<evidence type="ECO:0000256" key="1">
    <source>
        <dbReference type="SAM" id="MobiDB-lite"/>
    </source>
</evidence>
<keyword evidence="3" id="KW-1185">Reference proteome</keyword>
<protein>
    <submittedName>
        <fullName evidence="2">Uncharacterized protein</fullName>
    </submittedName>
</protein>
<accession>A0AAV7NC09</accession>